<reference evidence="5 6" key="1">
    <citation type="submission" date="2019-07" db="EMBL/GenBank/DDBJ databases">
        <authorList>
            <person name="Friedrich A."/>
            <person name="Schacherer J."/>
        </authorList>
    </citation>
    <scope>NUCLEOTIDE SEQUENCE [LARGE SCALE GENOMIC DNA]</scope>
</reference>
<keyword evidence="2" id="KW-0433">Leucine-rich repeat</keyword>
<accession>A0A7D9D0N0</accession>
<evidence type="ECO:0000256" key="4">
    <source>
        <dbReference type="SAM" id="MobiDB-lite"/>
    </source>
</evidence>
<dbReference type="GO" id="GO:0048471">
    <property type="term" value="C:perinuclear region of cytoplasm"/>
    <property type="evidence" value="ECO:0007669"/>
    <property type="project" value="TreeGrafter"/>
</dbReference>
<dbReference type="GO" id="GO:0005634">
    <property type="term" value="C:nucleus"/>
    <property type="evidence" value="ECO:0007669"/>
    <property type="project" value="TreeGrafter"/>
</dbReference>
<dbReference type="SMART" id="SM00368">
    <property type="entry name" value="LRR_RI"/>
    <property type="match status" value="5"/>
</dbReference>
<proteinExistence type="predicted"/>
<evidence type="ECO:0000313" key="5">
    <source>
        <dbReference type="EMBL" id="VUG19250.1"/>
    </source>
</evidence>
<dbReference type="EMBL" id="CABFWN010000004">
    <property type="protein sequence ID" value="VUG19250.1"/>
    <property type="molecule type" value="Genomic_DNA"/>
</dbReference>
<keyword evidence="6" id="KW-1185">Reference proteome</keyword>
<evidence type="ECO:0000256" key="1">
    <source>
        <dbReference type="ARBA" id="ARBA00022468"/>
    </source>
</evidence>
<dbReference type="PANTHER" id="PTHR24113:SF12">
    <property type="entry name" value="RAN GTPASE-ACTIVATING PROTEIN 1"/>
    <property type="match status" value="1"/>
</dbReference>
<name>A0A7D9D0N0_DEKBR</name>
<dbReference type="Proteomes" id="UP000478008">
    <property type="component" value="Unassembled WGS sequence"/>
</dbReference>
<organism evidence="5 6">
    <name type="scientific">Dekkera bruxellensis</name>
    <name type="common">Brettanomyces custersii</name>
    <dbReference type="NCBI Taxonomy" id="5007"/>
    <lineage>
        <taxon>Eukaryota</taxon>
        <taxon>Fungi</taxon>
        <taxon>Dikarya</taxon>
        <taxon>Ascomycota</taxon>
        <taxon>Saccharomycotina</taxon>
        <taxon>Pichiomycetes</taxon>
        <taxon>Pichiales</taxon>
        <taxon>Pichiaceae</taxon>
        <taxon>Brettanomyces</taxon>
    </lineage>
</organism>
<dbReference type="GO" id="GO:0006913">
    <property type="term" value="P:nucleocytoplasmic transport"/>
    <property type="evidence" value="ECO:0007669"/>
    <property type="project" value="TreeGrafter"/>
</dbReference>
<keyword evidence="1" id="KW-0343">GTPase activation</keyword>
<dbReference type="PANTHER" id="PTHR24113">
    <property type="entry name" value="RAN GTPASE-ACTIVATING PROTEIN 1"/>
    <property type="match status" value="1"/>
</dbReference>
<evidence type="ECO:0000256" key="2">
    <source>
        <dbReference type="ARBA" id="ARBA00022614"/>
    </source>
</evidence>
<sequence length="407" mass="46001">MATVYESKLEFAEKSVFSLKNKVLKLDTYDQVKPYIEQLSNKKDLQKIDLSGNTISPEVTKHLAKEFLNHKNSLRELNLQDIYTSRDKNEIPASLKEFFAAILQLPHLQVLNLSDNAFGQDTIEVLEDFISKCKYVEHFIMSNNGLGPLSGSRVGKALFKMAKLREIAKEKDADVRSLKTFWCGRNRLESGSAEFMALGLRSNKHLEDVRLYQDGIRPNGIARLIHHGLSYLHDLQVLDLDDNTFTVAGSIALADALSSWPELKVLNVNDCLLKAKGSIKLLEKLAEISDKSKLQQIKLQYNELDSDSLKLLVGLLPSMVRIPDLELNGNVFEEDSEYIDKLNSIFTIKGSGSLDELDDLEEPDSEEEESSSEDENESEKEEDDEQRKEVEARLISLEEQLAGTHII</sequence>
<dbReference type="Gene3D" id="3.80.10.10">
    <property type="entry name" value="Ribonuclease Inhibitor"/>
    <property type="match status" value="1"/>
</dbReference>
<dbReference type="AlphaFoldDB" id="A0A7D9D0N0"/>
<dbReference type="Pfam" id="PF13516">
    <property type="entry name" value="LRR_6"/>
    <property type="match status" value="1"/>
</dbReference>
<gene>
    <name evidence="5" type="primary">RNA1</name>
    <name evidence="5" type="ORF">DEBR0S4_14136G</name>
</gene>
<dbReference type="InterPro" id="IPR027038">
    <property type="entry name" value="RanGap"/>
</dbReference>
<dbReference type="SUPFAM" id="SSF52047">
    <property type="entry name" value="RNI-like"/>
    <property type="match status" value="1"/>
</dbReference>
<feature type="compositionally biased region" description="Acidic residues" evidence="4">
    <location>
        <begin position="355"/>
        <end position="384"/>
    </location>
</feature>
<protein>
    <submittedName>
        <fullName evidence="5">DEBR0S4_14136g1_1</fullName>
    </submittedName>
</protein>
<dbReference type="GO" id="GO:0005829">
    <property type="term" value="C:cytosol"/>
    <property type="evidence" value="ECO:0007669"/>
    <property type="project" value="TreeGrafter"/>
</dbReference>
<dbReference type="InterPro" id="IPR032675">
    <property type="entry name" value="LRR_dom_sf"/>
</dbReference>
<evidence type="ECO:0000313" key="6">
    <source>
        <dbReference type="Proteomes" id="UP000478008"/>
    </source>
</evidence>
<dbReference type="InterPro" id="IPR001611">
    <property type="entry name" value="Leu-rich_rpt"/>
</dbReference>
<evidence type="ECO:0000256" key="3">
    <source>
        <dbReference type="ARBA" id="ARBA00022737"/>
    </source>
</evidence>
<dbReference type="GO" id="GO:0005096">
    <property type="term" value="F:GTPase activator activity"/>
    <property type="evidence" value="ECO:0007669"/>
    <property type="project" value="UniProtKB-KW"/>
</dbReference>
<keyword evidence="3" id="KW-0677">Repeat</keyword>
<dbReference type="GO" id="GO:0031267">
    <property type="term" value="F:small GTPase binding"/>
    <property type="evidence" value="ECO:0007669"/>
    <property type="project" value="TreeGrafter"/>
</dbReference>
<feature type="region of interest" description="Disordered" evidence="4">
    <location>
        <begin position="354"/>
        <end position="389"/>
    </location>
</feature>